<dbReference type="Proteomes" id="UP000316270">
    <property type="component" value="Chromosome 10"/>
</dbReference>
<evidence type="ECO:0000313" key="1">
    <source>
        <dbReference type="EMBL" id="QDS73935.1"/>
    </source>
</evidence>
<accession>A0A517LE65</accession>
<protein>
    <submittedName>
        <fullName evidence="1">Uncharacterized protein</fullName>
    </submittedName>
</protein>
<keyword evidence="2" id="KW-1185">Reference proteome</keyword>
<reference evidence="1 2" key="1">
    <citation type="submission" date="2019-07" db="EMBL/GenBank/DDBJ databases">
        <title>Finished genome of Venturia effusa.</title>
        <authorList>
            <person name="Young C.A."/>
            <person name="Cox M.P."/>
            <person name="Ganley A.R.D."/>
            <person name="David W.J."/>
        </authorList>
    </citation>
    <scope>NUCLEOTIDE SEQUENCE [LARGE SCALE GENOMIC DNA]</scope>
    <source>
        <strain evidence="2">albino</strain>
    </source>
</reference>
<dbReference type="EMBL" id="CP042194">
    <property type="protein sequence ID" value="QDS73935.1"/>
    <property type="molecule type" value="Genomic_DNA"/>
</dbReference>
<gene>
    <name evidence="1" type="ORF">FKW77_007860</name>
</gene>
<organism evidence="1 2">
    <name type="scientific">Venturia effusa</name>
    <dbReference type="NCBI Taxonomy" id="50376"/>
    <lineage>
        <taxon>Eukaryota</taxon>
        <taxon>Fungi</taxon>
        <taxon>Dikarya</taxon>
        <taxon>Ascomycota</taxon>
        <taxon>Pezizomycotina</taxon>
        <taxon>Dothideomycetes</taxon>
        <taxon>Pleosporomycetidae</taxon>
        <taxon>Venturiales</taxon>
        <taxon>Venturiaceae</taxon>
        <taxon>Venturia</taxon>
    </lineage>
</organism>
<evidence type="ECO:0000313" key="2">
    <source>
        <dbReference type="Proteomes" id="UP000316270"/>
    </source>
</evidence>
<proteinExistence type="predicted"/>
<name>A0A517LE65_9PEZI</name>
<dbReference type="AlphaFoldDB" id="A0A517LE65"/>
<sequence length="307" mass="31402">MTVMTTVSATIAPEIRSSVAPLAAVGTGGMLVLNGVAVETDNVEEVSVESPLERLDRALDCEAEMLDNPDDTLEAIDEAAADAAELIEEAAELAPEPREAVALDNAAEMDAVSIGATIVTEDPEMTVVRVVDPVTSPGTVAAAPALDCELCSDANAELRIVRALVVPVGASGFGITALVIVIVPDAADGPPATTPAVFVAVRDSRAELRTDKALVVPGLAGVDSIGVIVVTGIVVATGTTTLIPTVDNETPPLLAEMIEIALVSMDDRAEAALLIPEATTTPADSVTVTVETIEGWPVQTGRVTLVI</sequence>
<dbReference type="OrthoDB" id="10617894at2759"/>